<organism evidence="6">
    <name type="scientific">Davidia involucrata</name>
    <name type="common">Dove tree</name>
    <dbReference type="NCBI Taxonomy" id="16924"/>
    <lineage>
        <taxon>Eukaryota</taxon>
        <taxon>Viridiplantae</taxon>
        <taxon>Streptophyta</taxon>
        <taxon>Embryophyta</taxon>
        <taxon>Tracheophyta</taxon>
        <taxon>Spermatophyta</taxon>
        <taxon>Magnoliopsida</taxon>
        <taxon>eudicotyledons</taxon>
        <taxon>Gunneridae</taxon>
        <taxon>Pentapetalae</taxon>
        <taxon>asterids</taxon>
        <taxon>Cornales</taxon>
        <taxon>Nyssaceae</taxon>
        <taxon>Davidia</taxon>
    </lineage>
</organism>
<keyword evidence="3 4" id="KW-0472">Membrane</keyword>
<accession>A0A5B7C071</accession>
<dbReference type="GO" id="GO:0016020">
    <property type="term" value="C:membrane"/>
    <property type="evidence" value="ECO:0007669"/>
    <property type="project" value="UniProtKB-SubCell"/>
</dbReference>
<dbReference type="AlphaFoldDB" id="A0A5B7C071"/>
<dbReference type="Gene3D" id="3.30.450.50">
    <property type="entry name" value="Longin domain"/>
    <property type="match status" value="1"/>
</dbReference>
<keyword evidence="4" id="KW-0812">Transmembrane</keyword>
<dbReference type="PROSITE" id="PS50859">
    <property type="entry name" value="LONGIN"/>
    <property type="match status" value="1"/>
</dbReference>
<evidence type="ECO:0000256" key="3">
    <source>
        <dbReference type="ARBA" id="ARBA00023136"/>
    </source>
</evidence>
<sequence>MMISNPNLIFYACISKGTTILAEFNTKDADLGALAAKCLVKTPPLHTMFSHTIRKKTYMFLIHNPFVYFGIFDENLENSECLSFLESVKDAFNEITESDSIKRLDKLSSHCFQGEFNPVFHQLLASPADLEVLHSPREVLKHGGNGSSDWSRGKKIGLVPLLGGDRCKILKKKKKKKRLENKVDVSYDGIGLSREFTVSMQKSAYSDSGYQMAKRVWKKHVWVVLLLDLIVCSILFGIWLWICRGFKCMEG</sequence>
<feature type="transmembrane region" description="Helical" evidence="4">
    <location>
        <begin position="221"/>
        <end position="242"/>
    </location>
</feature>
<protein>
    <recommendedName>
        <fullName evidence="5">Longin domain-containing protein</fullName>
    </recommendedName>
</protein>
<dbReference type="CDD" id="cd14824">
    <property type="entry name" value="Longin"/>
    <property type="match status" value="1"/>
</dbReference>
<evidence type="ECO:0000256" key="4">
    <source>
        <dbReference type="SAM" id="Phobius"/>
    </source>
</evidence>
<name>A0A5B7C071_DAVIN</name>
<gene>
    <name evidence="6" type="ORF">Din_044093</name>
</gene>
<reference evidence="6" key="1">
    <citation type="submission" date="2019-08" db="EMBL/GenBank/DDBJ databases">
        <title>Reference gene set and small RNA set construction with multiple tissues from Davidia involucrata Baill.</title>
        <authorList>
            <person name="Yang H."/>
            <person name="Zhou C."/>
            <person name="Li G."/>
            <person name="Wang J."/>
            <person name="Gao P."/>
            <person name="Wang M."/>
            <person name="Wang R."/>
            <person name="Zhao Y."/>
        </authorList>
    </citation>
    <scope>NUCLEOTIDE SEQUENCE</scope>
    <source>
        <tissue evidence="6">Mixed with DoveR01_LX</tissue>
    </source>
</reference>
<evidence type="ECO:0000256" key="2">
    <source>
        <dbReference type="ARBA" id="ARBA00008025"/>
    </source>
</evidence>
<dbReference type="InterPro" id="IPR044783">
    <property type="entry name" value="PHYL"/>
</dbReference>
<comment type="similarity">
    <text evidence="2">Belongs to the synaptobrevin family.</text>
</comment>
<dbReference type="SUPFAM" id="SSF64356">
    <property type="entry name" value="SNARE-like"/>
    <property type="match status" value="1"/>
</dbReference>
<evidence type="ECO:0000313" key="6">
    <source>
        <dbReference type="EMBL" id="MPA74652.1"/>
    </source>
</evidence>
<keyword evidence="4" id="KW-1133">Transmembrane helix</keyword>
<evidence type="ECO:0000259" key="5">
    <source>
        <dbReference type="PROSITE" id="PS50859"/>
    </source>
</evidence>
<comment type="subcellular location">
    <subcellularLocation>
        <location evidence="1">Membrane</location>
    </subcellularLocation>
</comment>
<dbReference type="PANTHER" id="PTHR47461:SF3">
    <property type="entry name" value="PHYTOLONGIN PHYL2.2"/>
    <property type="match status" value="1"/>
</dbReference>
<evidence type="ECO:0000256" key="1">
    <source>
        <dbReference type="ARBA" id="ARBA00004370"/>
    </source>
</evidence>
<dbReference type="InterPro" id="IPR011012">
    <property type="entry name" value="Longin-like_dom_sf"/>
</dbReference>
<dbReference type="InterPro" id="IPR010908">
    <property type="entry name" value="Longin_dom"/>
</dbReference>
<proteinExistence type="inferred from homology"/>
<feature type="domain" description="Longin" evidence="5">
    <location>
        <begin position="8"/>
        <end position="120"/>
    </location>
</feature>
<dbReference type="PANTHER" id="PTHR47461">
    <property type="entry name" value="PHYTOLONGIN PHYL1.2"/>
    <property type="match status" value="1"/>
</dbReference>
<dbReference type="EMBL" id="GHES01044093">
    <property type="protein sequence ID" value="MPA74652.1"/>
    <property type="molecule type" value="Transcribed_RNA"/>
</dbReference>